<organism evidence="1 2">
    <name type="scientific">Catenaria anguillulae PL171</name>
    <dbReference type="NCBI Taxonomy" id="765915"/>
    <lineage>
        <taxon>Eukaryota</taxon>
        <taxon>Fungi</taxon>
        <taxon>Fungi incertae sedis</taxon>
        <taxon>Blastocladiomycota</taxon>
        <taxon>Blastocladiomycetes</taxon>
        <taxon>Blastocladiales</taxon>
        <taxon>Catenariaceae</taxon>
        <taxon>Catenaria</taxon>
    </lineage>
</organism>
<gene>
    <name evidence="1" type="ORF">BCR44DRAFT_1432461</name>
</gene>
<dbReference type="AlphaFoldDB" id="A0A1Y2HR72"/>
<accession>A0A1Y2HR72</accession>
<dbReference type="EMBL" id="MCFL01000017">
    <property type="protein sequence ID" value="ORZ36321.1"/>
    <property type="molecule type" value="Genomic_DNA"/>
</dbReference>
<evidence type="ECO:0000313" key="1">
    <source>
        <dbReference type="EMBL" id="ORZ36321.1"/>
    </source>
</evidence>
<proteinExistence type="predicted"/>
<protein>
    <submittedName>
        <fullName evidence="1">Uncharacterized protein</fullName>
    </submittedName>
</protein>
<name>A0A1Y2HR72_9FUNG</name>
<comment type="caution">
    <text evidence="1">The sequence shown here is derived from an EMBL/GenBank/DDBJ whole genome shotgun (WGS) entry which is preliminary data.</text>
</comment>
<dbReference type="Proteomes" id="UP000193411">
    <property type="component" value="Unassembled WGS sequence"/>
</dbReference>
<evidence type="ECO:0000313" key="2">
    <source>
        <dbReference type="Proteomes" id="UP000193411"/>
    </source>
</evidence>
<reference evidence="1 2" key="1">
    <citation type="submission" date="2016-07" db="EMBL/GenBank/DDBJ databases">
        <title>Pervasive Adenine N6-methylation of Active Genes in Fungi.</title>
        <authorList>
            <consortium name="DOE Joint Genome Institute"/>
            <person name="Mondo S.J."/>
            <person name="Dannebaum R.O."/>
            <person name="Kuo R.C."/>
            <person name="Labutti K."/>
            <person name="Haridas S."/>
            <person name="Kuo A."/>
            <person name="Salamov A."/>
            <person name="Ahrendt S.R."/>
            <person name="Lipzen A."/>
            <person name="Sullivan W."/>
            <person name="Andreopoulos W.B."/>
            <person name="Clum A."/>
            <person name="Lindquist E."/>
            <person name="Daum C."/>
            <person name="Ramamoorthy G.K."/>
            <person name="Gryganskyi A."/>
            <person name="Culley D."/>
            <person name="Magnuson J.K."/>
            <person name="James T.Y."/>
            <person name="O'Malley M.A."/>
            <person name="Stajich J.E."/>
            <person name="Spatafora J.W."/>
            <person name="Visel A."/>
            <person name="Grigoriev I.V."/>
        </authorList>
    </citation>
    <scope>NUCLEOTIDE SEQUENCE [LARGE SCALE GENOMIC DNA]</scope>
    <source>
        <strain evidence="1 2">PL171</strain>
    </source>
</reference>
<sequence length="82" mass="9083">MMPTRRYRAWNSPSRPMLLIYACPALFPMASSPSSICPACALSLGSIIAKCLPTNRFLSHCRRFDSSKPWFASALMACTLNP</sequence>
<keyword evidence="2" id="KW-1185">Reference proteome</keyword>